<evidence type="ECO:0000313" key="8">
    <source>
        <dbReference type="EMBL" id="TXK26534.1"/>
    </source>
</evidence>
<organism evidence="8 9">
    <name type="scientific">Pontibacter qinzhouensis</name>
    <dbReference type="NCBI Taxonomy" id="2603253"/>
    <lineage>
        <taxon>Bacteria</taxon>
        <taxon>Pseudomonadati</taxon>
        <taxon>Bacteroidota</taxon>
        <taxon>Cytophagia</taxon>
        <taxon>Cytophagales</taxon>
        <taxon>Hymenobacteraceae</taxon>
        <taxon>Pontibacter</taxon>
    </lineage>
</organism>
<gene>
    <name evidence="8" type="ORF">FVR03_21670</name>
</gene>
<dbReference type="AlphaFoldDB" id="A0A5C8IZP9"/>
<evidence type="ECO:0000256" key="2">
    <source>
        <dbReference type="ARBA" id="ARBA00022529"/>
    </source>
</evidence>
<dbReference type="GO" id="GO:0009253">
    <property type="term" value="P:peptidoglycan catabolic process"/>
    <property type="evidence" value="ECO:0007669"/>
    <property type="project" value="InterPro"/>
</dbReference>
<sequence length="153" mass="16949">MPKCNSKGIDLIKLSEGLRLSAYLCPAGVWTIGYGTTKGVKPGMKITVQEAEELLLNDMRVFENGVTALTKTVKLTSNQFSALVSFAYNLGLTALKDSTLMKRILANTYDPDIDRQFKKWVYAGGRILPGLVNRRAAESKLYFSPDEPKKKAK</sequence>
<dbReference type="InterPro" id="IPR033907">
    <property type="entry name" value="Endolysin_autolysin"/>
</dbReference>
<dbReference type="EC" id="3.2.1.17" evidence="7"/>
<keyword evidence="9" id="KW-1185">Reference proteome</keyword>
<dbReference type="SUPFAM" id="SSF53955">
    <property type="entry name" value="Lysozyme-like"/>
    <property type="match status" value="1"/>
</dbReference>
<proteinExistence type="inferred from homology"/>
<evidence type="ECO:0000313" key="9">
    <source>
        <dbReference type="Proteomes" id="UP000321926"/>
    </source>
</evidence>
<dbReference type="OrthoDB" id="5327667at2"/>
<dbReference type="InterPro" id="IPR023347">
    <property type="entry name" value="Lysozyme_dom_sf"/>
</dbReference>
<keyword evidence="6 7" id="KW-0326">Glycosidase</keyword>
<dbReference type="GO" id="GO:0016998">
    <property type="term" value="P:cell wall macromolecule catabolic process"/>
    <property type="evidence" value="ECO:0007669"/>
    <property type="project" value="InterPro"/>
</dbReference>
<dbReference type="InterPro" id="IPR034690">
    <property type="entry name" value="Endolysin_T4_type"/>
</dbReference>
<dbReference type="InterPro" id="IPR023346">
    <property type="entry name" value="Lysozyme-like_dom_sf"/>
</dbReference>
<comment type="catalytic activity">
    <reaction evidence="1 7">
        <text>Hydrolysis of (1-&gt;4)-beta-linkages between N-acetylmuramic acid and N-acetyl-D-glucosamine residues in a peptidoglycan and between N-acetyl-D-glucosamine residues in chitodextrins.</text>
        <dbReference type="EC" id="3.2.1.17"/>
    </reaction>
</comment>
<evidence type="ECO:0000256" key="4">
    <source>
        <dbReference type="ARBA" id="ARBA00022801"/>
    </source>
</evidence>
<dbReference type="PANTHER" id="PTHR38107">
    <property type="match status" value="1"/>
</dbReference>
<dbReference type="GO" id="GO:0042742">
    <property type="term" value="P:defense response to bacterium"/>
    <property type="evidence" value="ECO:0007669"/>
    <property type="project" value="UniProtKB-KW"/>
</dbReference>
<dbReference type="Proteomes" id="UP000321926">
    <property type="component" value="Unassembled WGS sequence"/>
</dbReference>
<protein>
    <recommendedName>
        <fullName evidence="7">Lysozyme</fullName>
        <ecNumber evidence="7">3.2.1.17</ecNumber>
    </recommendedName>
</protein>
<dbReference type="InterPro" id="IPR051018">
    <property type="entry name" value="Bacteriophage_GH24"/>
</dbReference>
<dbReference type="Gene3D" id="1.10.530.40">
    <property type="match status" value="1"/>
</dbReference>
<dbReference type="HAMAP" id="MF_04110">
    <property type="entry name" value="ENDOLYSIN_T4"/>
    <property type="match status" value="1"/>
</dbReference>
<evidence type="ECO:0000256" key="7">
    <source>
        <dbReference type="RuleBase" id="RU003788"/>
    </source>
</evidence>
<keyword evidence="4 7" id="KW-0378">Hydrolase</keyword>
<keyword evidence="5" id="KW-1035">Host cytoplasm</keyword>
<dbReference type="EMBL" id="VRTY01000127">
    <property type="protein sequence ID" value="TXK26534.1"/>
    <property type="molecule type" value="Genomic_DNA"/>
</dbReference>
<evidence type="ECO:0000256" key="5">
    <source>
        <dbReference type="ARBA" id="ARBA00023200"/>
    </source>
</evidence>
<evidence type="ECO:0000256" key="6">
    <source>
        <dbReference type="ARBA" id="ARBA00023295"/>
    </source>
</evidence>
<comment type="similarity">
    <text evidence="7">Belongs to the glycosyl hydrolase 24 family.</text>
</comment>
<keyword evidence="2 7" id="KW-0929">Antimicrobial</keyword>
<keyword evidence="3 7" id="KW-0081">Bacteriolytic enzyme</keyword>
<reference evidence="8 9" key="1">
    <citation type="submission" date="2019-08" db="EMBL/GenBank/DDBJ databases">
        <authorList>
            <person name="Shi S."/>
        </authorList>
    </citation>
    <scope>NUCLEOTIDE SEQUENCE [LARGE SCALE GENOMIC DNA]</scope>
    <source>
        <strain evidence="8 9">GY10130</strain>
    </source>
</reference>
<dbReference type="Pfam" id="PF00959">
    <property type="entry name" value="Phage_lysozyme"/>
    <property type="match status" value="1"/>
</dbReference>
<comment type="caution">
    <text evidence="8">The sequence shown here is derived from an EMBL/GenBank/DDBJ whole genome shotgun (WGS) entry which is preliminary data.</text>
</comment>
<dbReference type="InterPro" id="IPR002196">
    <property type="entry name" value="Glyco_hydro_24"/>
</dbReference>
<evidence type="ECO:0000256" key="3">
    <source>
        <dbReference type="ARBA" id="ARBA00022638"/>
    </source>
</evidence>
<name>A0A5C8IZP9_9BACT</name>
<evidence type="ECO:0000256" key="1">
    <source>
        <dbReference type="ARBA" id="ARBA00000632"/>
    </source>
</evidence>
<dbReference type="RefSeq" id="WP_147923870.1">
    <property type="nucleotide sequence ID" value="NZ_VRTY01000127.1"/>
</dbReference>
<dbReference type="PANTHER" id="PTHR38107:SF3">
    <property type="entry name" value="LYSOZYME RRRD-RELATED"/>
    <property type="match status" value="1"/>
</dbReference>
<accession>A0A5C8IZP9</accession>
<dbReference type="GO" id="GO:0003796">
    <property type="term" value="F:lysozyme activity"/>
    <property type="evidence" value="ECO:0007669"/>
    <property type="project" value="UniProtKB-EC"/>
</dbReference>
<dbReference type="CDD" id="cd00737">
    <property type="entry name" value="lyz_endolysin_autolysin"/>
    <property type="match status" value="1"/>
</dbReference>
<dbReference type="GO" id="GO:0031640">
    <property type="term" value="P:killing of cells of another organism"/>
    <property type="evidence" value="ECO:0007669"/>
    <property type="project" value="UniProtKB-KW"/>
</dbReference>